<dbReference type="PANTHER" id="PTHR30426">
    <property type="entry name" value="4-HYDROXY-3-METHYLBUT-2-ENYL DIPHOSPHATE REDUCTASE"/>
    <property type="match status" value="1"/>
</dbReference>
<dbReference type="NCBIfam" id="NF002189">
    <property type="entry name" value="PRK01045.1-3"/>
    <property type="match status" value="1"/>
</dbReference>
<keyword evidence="3 5" id="KW-0408">Iron</keyword>
<reference evidence="6" key="1">
    <citation type="submission" date="2021-04" db="EMBL/GenBank/DDBJ databases">
        <title>Genome based classification of Actinospica acidithermotolerans sp. nov., an actinobacterium isolated from an Indonesian hot spring.</title>
        <authorList>
            <person name="Kusuma A.B."/>
            <person name="Putra K.E."/>
            <person name="Nafisah S."/>
            <person name="Loh J."/>
            <person name="Nouioui I."/>
            <person name="Goodfellow M."/>
        </authorList>
    </citation>
    <scope>NUCLEOTIDE SEQUENCE</scope>
    <source>
        <strain evidence="6">CSCA 57</strain>
    </source>
</reference>
<dbReference type="GO" id="GO:0051745">
    <property type="term" value="F:4-hydroxy-3-methylbut-2-enyl diphosphate reductase activity"/>
    <property type="evidence" value="ECO:0007669"/>
    <property type="project" value="UniProtKB-UniRule"/>
</dbReference>
<sequence>MGRVLLAAPRGFCAGVERAVEIVEALLERLGPPVYVRRQIVHNVHVVADLTRRGAVFVDEVDEVPRGAAAVFSAHGVSPAVRAQAAERGLDVYDATCPLVAKVHAEALRYARDGYTIALIGHEDHEEVEGTRGEVPELIQIVDGPEAVAGVVPGESGKLVWLSQTTLALDEVAQTAKALRERFPQLADPPGEDICYASQNRQNAVKAIAARCEVVLVVGSANSSNSARLVEVARAAGAPAAYLLDDGRSVRAEWLEGVDTVGVTAGASAPEFAVDDVLAVLAARGFDELEQVVAAEETVSFELPAGLRAPRG</sequence>
<feature type="active site" description="Proton donor" evidence="5">
    <location>
        <position position="127"/>
    </location>
</feature>
<feature type="binding site" evidence="5">
    <location>
        <position position="125"/>
    </location>
    <ligand>
        <name>isopentenyl diphosphate</name>
        <dbReference type="ChEBI" id="CHEBI:128769"/>
    </ligand>
</feature>
<feature type="binding site" evidence="5">
    <location>
        <position position="195"/>
    </location>
    <ligand>
        <name>[4Fe-4S] cluster</name>
        <dbReference type="ChEBI" id="CHEBI:49883"/>
    </ligand>
</feature>
<feature type="binding site" evidence="5">
    <location>
        <position position="75"/>
    </location>
    <ligand>
        <name>dimethylallyl diphosphate</name>
        <dbReference type="ChEBI" id="CHEBI:57623"/>
    </ligand>
</feature>
<dbReference type="InterPro" id="IPR003451">
    <property type="entry name" value="LytB/IspH"/>
</dbReference>
<feature type="binding site" evidence="5">
    <location>
        <position position="223"/>
    </location>
    <ligand>
        <name>(2E)-4-hydroxy-3-methylbut-2-enyl diphosphate</name>
        <dbReference type="ChEBI" id="CHEBI:128753"/>
    </ligand>
</feature>
<evidence type="ECO:0000313" key="6">
    <source>
        <dbReference type="EMBL" id="MBR7836124.1"/>
    </source>
</evidence>
<comment type="pathway">
    <text evidence="5">Isoprenoid biosynthesis; dimethylallyl diphosphate biosynthesis; dimethylallyl diphosphate from (2E)-4-hydroxy-3-methylbutenyl diphosphate: step 1/1.</text>
</comment>
<dbReference type="GO" id="GO:0016114">
    <property type="term" value="P:terpenoid biosynthetic process"/>
    <property type="evidence" value="ECO:0007669"/>
    <property type="project" value="UniProtKB-UniRule"/>
</dbReference>
<evidence type="ECO:0000256" key="4">
    <source>
        <dbReference type="ARBA" id="ARBA00023014"/>
    </source>
</evidence>
<protein>
    <recommendedName>
        <fullName evidence="5">4-hydroxy-3-methylbut-2-enyl diphosphate reductase</fullName>
        <shortName evidence="5">HMBPP reductase</shortName>
        <ecNumber evidence="5">1.17.7.4</ecNumber>
    </recommendedName>
</protein>
<feature type="binding site" evidence="5">
    <location>
        <position position="42"/>
    </location>
    <ligand>
        <name>isopentenyl diphosphate</name>
        <dbReference type="ChEBI" id="CHEBI:128769"/>
    </ligand>
</feature>
<evidence type="ECO:0000256" key="1">
    <source>
        <dbReference type="ARBA" id="ARBA00022485"/>
    </source>
</evidence>
<evidence type="ECO:0000256" key="5">
    <source>
        <dbReference type="HAMAP-Rule" id="MF_00191"/>
    </source>
</evidence>
<dbReference type="Proteomes" id="UP000675781">
    <property type="component" value="Unassembled WGS sequence"/>
</dbReference>
<keyword evidence="4 5" id="KW-0411">Iron-sulfur</keyword>
<feature type="binding site" evidence="5">
    <location>
        <position position="268"/>
    </location>
    <ligand>
        <name>dimethylallyl diphosphate</name>
        <dbReference type="ChEBI" id="CHEBI:57623"/>
    </ligand>
</feature>
<dbReference type="PANTHER" id="PTHR30426:SF0">
    <property type="entry name" value="4-HYDROXY-3-METHYLBUT-2-ENYL DIPHOSPHATE REDUCTASE"/>
    <property type="match status" value="1"/>
</dbReference>
<feature type="binding site" evidence="5">
    <location>
        <position position="75"/>
    </location>
    <ligand>
        <name>(2E)-4-hydroxy-3-methylbut-2-enyl diphosphate</name>
        <dbReference type="ChEBI" id="CHEBI:128753"/>
    </ligand>
</feature>
<dbReference type="NCBIfam" id="TIGR00216">
    <property type="entry name" value="ispH_lytB"/>
    <property type="match status" value="1"/>
</dbReference>
<comment type="catalytic activity">
    <reaction evidence="5">
        <text>dimethylallyl diphosphate + 2 oxidized [2Fe-2S]-[ferredoxin] + H2O = (2E)-4-hydroxy-3-methylbut-2-enyl diphosphate + 2 reduced [2Fe-2S]-[ferredoxin] + 2 H(+)</text>
        <dbReference type="Rhea" id="RHEA:24825"/>
        <dbReference type="Rhea" id="RHEA-COMP:10000"/>
        <dbReference type="Rhea" id="RHEA-COMP:10001"/>
        <dbReference type="ChEBI" id="CHEBI:15377"/>
        <dbReference type="ChEBI" id="CHEBI:15378"/>
        <dbReference type="ChEBI" id="CHEBI:33737"/>
        <dbReference type="ChEBI" id="CHEBI:33738"/>
        <dbReference type="ChEBI" id="CHEBI:57623"/>
        <dbReference type="ChEBI" id="CHEBI:128753"/>
        <dbReference type="EC" id="1.17.7.4"/>
    </reaction>
</comment>
<dbReference type="HAMAP" id="MF_00191">
    <property type="entry name" value="IspH"/>
    <property type="match status" value="1"/>
</dbReference>
<feature type="binding site" evidence="5">
    <location>
        <position position="75"/>
    </location>
    <ligand>
        <name>isopentenyl diphosphate</name>
        <dbReference type="ChEBI" id="CHEBI:128769"/>
    </ligand>
</feature>
<feature type="binding site" evidence="5">
    <location>
        <position position="268"/>
    </location>
    <ligand>
        <name>isopentenyl diphosphate</name>
        <dbReference type="ChEBI" id="CHEBI:128769"/>
    </ligand>
</feature>
<feature type="binding site" evidence="5">
    <location>
        <position position="125"/>
    </location>
    <ligand>
        <name>dimethylallyl diphosphate</name>
        <dbReference type="ChEBI" id="CHEBI:57623"/>
    </ligand>
</feature>
<feature type="binding site" evidence="5">
    <location>
        <position position="225"/>
    </location>
    <ligand>
        <name>isopentenyl diphosphate</name>
        <dbReference type="ChEBI" id="CHEBI:128769"/>
    </ligand>
</feature>
<feature type="binding site" evidence="5">
    <location>
        <position position="13"/>
    </location>
    <ligand>
        <name>[4Fe-4S] cluster</name>
        <dbReference type="ChEBI" id="CHEBI:49883"/>
    </ligand>
</feature>
<feature type="binding site" evidence="5">
    <location>
        <position position="223"/>
    </location>
    <ligand>
        <name>isopentenyl diphosphate</name>
        <dbReference type="ChEBI" id="CHEBI:128769"/>
    </ligand>
</feature>
<feature type="binding site" evidence="5">
    <location>
        <position position="97"/>
    </location>
    <ligand>
        <name>[4Fe-4S] cluster</name>
        <dbReference type="ChEBI" id="CHEBI:49883"/>
    </ligand>
</feature>
<dbReference type="Gene3D" id="3.40.50.11270">
    <property type="match status" value="1"/>
</dbReference>
<comment type="caution">
    <text evidence="6">The sequence shown here is derived from an EMBL/GenBank/DDBJ whole genome shotgun (WGS) entry which is preliminary data.</text>
</comment>
<keyword evidence="7" id="KW-1185">Reference proteome</keyword>
<dbReference type="CDD" id="cd13944">
    <property type="entry name" value="lytB_ispH"/>
    <property type="match status" value="1"/>
</dbReference>
<feature type="binding site" evidence="5">
    <location>
        <position position="224"/>
    </location>
    <ligand>
        <name>(2E)-4-hydroxy-3-methylbut-2-enyl diphosphate</name>
        <dbReference type="ChEBI" id="CHEBI:128753"/>
    </ligand>
</feature>
<dbReference type="EC" id="1.17.7.4" evidence="5"/>
<feature type="binding site" evidence="5">
    <location>
        <position position="225"/>
    </location>
    <ligand>
        <name>dimethylallyl diphosphate</name>
        <dbReference type="ChEBI" id="CHEBI:57623"/>
    </ligand>
</feature>
<dbReference type="GO" id="GO:0046872">
    <property type="term" value="F:metal ion binding"/>
    <property type="evidence" value="ECO:0007669"/>
    <property type="project" value="UniProtKB-KW"/>
</dbReference>
<feature type="binding site" evidence="5">
    <location>
        <position position="224"/>
    </location>
    <ligand>
        <name>isopentenyl diphosphate</name>
        <dbReference type="ChEBI" id="CHEBI:128769"/>
    </ligand>
</feature>
<keyword evidence="5" id="KW-0414">Isoprene biosynthesis</keyword>
<feature type="binding site" evidence="5">
    <location>
        <position position="223"/>
    </location>
    <ligand>
        <name>dimethylallyl diphosphate</name>
        <dbReference type="ChEBI" id="CHEBI:57623"/>
    </ligand>
</feature>
<keyword evidence="1 5" id="KW-0004">4Fe-4S</keyword>
<name>A0A941EW67_9ACTN</name>
<feature type="binding site" evidence="5">
    <location>
        <position position="125"/>
    </location>
    <ligand>
        <name>(2E)-4-hydroxy-3-methylbut-2-enyl diphosphate</name>
        <dbReference type="ChEBI" id="CHEBI:128753"/>
    </ligand>
</feature>
<evidence type="ECO:0000256" key="3">
    <source>
        <dbReference type="ARBA" id="ARBA00023004"/>
    </source>
</evidence>
<keyword evidence="5 6" id="KW-0560">Oxidoreductase</keyword>
<dbReference type="GO" id="GO:0051539">
    <property type="term" value="F:4 iron, 4 sulfur cluster binding"/>
    <property type="evidence" value="ECO:0007669"/>
    <property type="project" value="UniProtKB-UniRule"/>
</dbReference>
<dbReference type="GO" id="GO:0019288">
    <property type="term" value="P:isopentenyl diphosphate biosynthetic process, methylerythritol 4-phosphate pathway"/>
    <property type="evidence" value="ECO:0007669"/>
    <property type="project" value="UniProtKB-UniRule"/>
</dbReference>
<feature type="binding site" evidence="5">
    <location>
        <position position="268"/>
    </location>
    <ligand>
        <name>(2E)-4-hydroxy-3-methylbut-2-enyl diphosphate</name>
        <dbReference type="ChEBI" id="CHEBI:128753"/>
    </ligand>
</feature>
<feature type="binding site" evidence="5">
    <location>
        <position position="42"/>
    </location>
    <ligand>
        <name>dimethylallyl diphosphate</name>
        <dbReference type="ChEBI" id="CHEBI:57623"/>
    </ligand>
</feature>
<evidence type="ECO:0000256" key="2">
    <source>
        <dbReference type="ARBA" id="ARBA00022723"/>
    </source>
</evidence>
<comment type="function">
    <text evidence="5">Catalyzes the conversion of 1-hydroxy-2-methyl-2-(E)-butenyl 4-diphosphate (HMBPP) into a mixture of isopentenyl diphosphate (IPP) and dimethylallyl diphosphate (DMAPP). Acts in the terminal step of the DOXP/MEP pathway for isoprenoid precursor biosynthesis.</text>
</comment>
<organism evidence="6 7">
    <name type="scientific">Actinospica durhamensis</name>
    <dbReference type="NCBI Taxonomy" id="1508375"/>
    <lineage>
        <taxon>Bacteria</taxon>
        <taxon>Bacillati</taxon>
        <taxon>Actinomycetota</taxon>
        <taxon>Actinomycetes</taxon>
        <taxon>Catenulisporales</taxon>
        <taxon>Actinospicaceae</taxon>
        <taxon>Actinospica</taxon>
    </lineage>
</organism>
<comment type="pathway">
    <text evidence="5">Isoprenoid biosynthesis; isopentenyl diphosphate biosynthesis via DXP pathway; isopentenyl diphosphate from 1-deoxy-D-xylulose 5-phosphate: step 6/6.</text>
</comment>
<dbReference type="RefSeq" id="WP_212530615.1">
    <property type="nucleotide sequence ID" value="NZ_JAGSOG010000126.1"/>
</dbReference>
<dbReference type="Gene3D" id="3.40.1010.20">
    <property type="entry name" value="4-hydroxy-3-methylbut-2-enyl diphosphate reductase, catalytic domain"/>
    <property type="match status" value="2"/>
</dbReference>
<gene>
    <name evidence="5" type="primary">ispH</name>
    <name evidence="6" type="ORF">KDL01_22800</name>
</gene>
<feature type="binding site" evidence="5">
    <location>
        <position position="42"/>
    </location>
    <ligand>
        <name>(2E)-4-hydroxy-3-methylbut-2-enyl diphosphate</name>
        <dbReference type="ChEBI" id="CHEBI:128753"/>
    </ligand>
</feature>
<comment type="cofactor">
    <cofactor evidence="5">
        <name>[4Fe-4S] cluster</name>
        <dbReference type="ChEBI" id="CHEBI:49883"/>
    </cofactor>
    <text evidence="5">Binds 1 [4Fe-4S] cluster per subunit.</text>
</comment>
<comment type="similarity">
    <text evidence="5">Belongs to the IspH family.</text>
</comment>
<comment type="catalytic activity">
    <reaction evidence="5">
        <text>isopentenyl diphosphate + 2 oxidized [2Fe-2S]-[ferredoxin] + H2O = (2E)-4-hydroxy-3-methylbut-2-enyl diphosphate + 2 reduced [2Fe-2S]-[ferredoxin] + 2 H(+)</text>
        <dbReference type="Rhea" id="RHEA:24488"/>
        <dbReference type="Rhea" id="RHEA-COMP:10000"/>
        <dbReference type="Rhea" id="RHEA-COMP:10001"/>
        <dbReference type="ChEBI" id="CHEBI:15377"/>
        <dbReference type="ChEBI" id="CHEBI:15378"/>
        <dbReference type="ChEBI" id="CHEBI:33737"/>
        <dbReference type="ChEBI" id="CHEBI:33738"/>
        <dbReference type="ChEBI" id="CHEBI:128753"/>
        <dbReference type="ChEBI" id="CHEBI:128769"/>
        <dbReference type="EC" id="1.17.7.4"/>
    </reaction>
</comment>
<feature type="binding site" evidence="5">
    <location>
        <position position="225"/>
    </location>
    <ligand>
        <name>(2E)-4-hydroxy-3-methylbut-2-enyl diphosphate</name>
        <dbReference type="ChEBI" id="CHEBI:128753"/>
    </ligand>
</feature>
<dbReference type="GO" id="GO:0050992">
    <property type="term" value="P:dimethylallyl diphosphate biosynthetic process"/>
    <property type="evidence" value="ECO:0007669"/>
    <property type="project" value="UniProtKB-UniRule"/>
</dbReference>
<feature type="binding site" evidence="5">
    <location>
        <position position="165"/>
    </location>
    <ligand>
        <name>(2E)-4-hydroxy-3-methylbut-2-enyl diphosphate</name>
        <dbReference type="ChEBI" id="CHEBI:128753"/>
    </ligand>
</feature>
<feature type="binding site" evidence="5">
    <location>
        <position position="224"/>
    </location>
    <ligand>
        <name>dimethylallyl diphosphate</name>
        <dbReference type="ChEBI" id="CHEBI:57623"/>
    </ligand>
</feature>
<accession>A0A941EW67</accession>
<dbReference type="Pfam" id="PF02401">
    <property type="entry name" value="LYTB"/>
    <property type="match status" value="1"/>
</dbReference>
<dbReference type="AlphaFoldDB" id="A0A941EW67"/>
<dbReference type="EMBL" id="JAGSOG010000126">
    <property type="protein sequence ID" value="MBR7836124.1"/>
    <property type="molecule type" value="Genomic_DNA"/>
</dbReference>
<evidence type="ECO:0000313" key="7">
    <source>
        <dbReference type="Proteomes" id="UP000675781"/>
    </source>
</evidence>
<proteinExistence type="inferred from homology"/>
<keyword evidence="2 5" id="KW-0479">Metal-binding</keyword>